<gene>
    <name evidence="5" type="ORF">NCTC12929_01788</name>
</gene>
<comment type="subcellular location">
    <subcellularLocation>
        <location evidence="1">Cell outer membrane</location>
    </subcellularLocation>
</comment>
<evidence type="ECO:0000256" key="3">
    <source>
        <dbReference type="ARBA" id="ARBA00023237"/>
    </source>
</evidence>
<organism evidence="5 6">
    <name type="scientific">Bergeyella zoohelcum</name>
    <dbReference type="NCBI Taxonomy" id="1015"/>
    <lineage>
        <taxon>Bacteria</taxon>
        <taxon>Pseudomonadati</taxon>
        <taxon>Bacteroidota</taxon>
        <taxon>Flavobacteriia</taxon>
        <taxon>Flavobacteriales</taxon>
        <taxon>Weeksellaceae</taxon>
        <taxon>Bergeyella</taxon>
    </lineage>
</organism>
<dbReference type="Proteomes" id="UP000270205">
    <property type="component" value="Unassembled WGS sequence"/>
</dbReference>
<sequence>MKKVTATLFVLYASLGLAQEVKKDSTTPSKEIQEITIEGRKKLVEKKVDRIVFNVENSVKATGGDALDALKATPNVQVRNENISITGKNSIQIMVNDKIIQLGGAELANYLKSIASENIQKIEVITTPPSKYDAEGNGGLINIVLKKPKYDNWNTTLRSSYRQGMVASFRNGANFSYRKNKFSVLADLGYNFGNSLYQNDIHFWYPKEYWVNWLEDKDANSSWSPLLNLNYDLTDKSTIGVQYSGTFYKDNQKQSAQNKAYSYDNSDLTKYYSTNGEEYGNIGVKSLNINFLHNFGEKGAKLTADADYFGYRKENNADLMTAFHNYTLGTAPQVATDNYASQKINNYSLKTDVVLPVSWGNLSFGAKIAQTQTDNIAQTEFRDENHTLNFDYKDHFLYTENTQAVYADWTKSFGEKWSVKAGLRGENTQSKGVSVVENKTHKREFFKLFPTIFAQYKASENHNWSLTMNRRIMRPQFFSLNPGRLYMNPKSYVVGNPFLQPSYSTGVFLGYSYKNWLNIEAQYIRHQDHRSQITYHNPDKDEAVMKWENYSNGSEWALSFNINKNILPWWEISANGWVNYTHFQSYIALYPDDLIGWSSYQSLNNALMLNKAKTLQANVSYQYVLPWDNGTAKGSGASSLDFGIKYLMFDKKLTLALNVNDVLKTNIMTYSTRYKTQGISDSYRQYYDSRFVRLSLSYKFGNSKISVQQRQGGNAEEKGRSN</sequence>
<reference evidence="5 6" key="1">
    <citation type="submission" date="2018-11" db="EMBL/GenBank/DDBJ databases">
        <authorList>
            <consortium name="Pathogen Informatics"/>
        </authorList>
    </citation>
    <scope>NUCLEOTIDE SEQUENCE [LARGE SCALE GENOMIC DNA]</scope>
    <source>
        <strain evidence="5 6">NCTC12929</strain>
    </source>
</reference>
<evidence type="ECO:0000256" key="2">
    <source>
        <dbReference type="ARBA" id="ARBA00023136"/>
    </source>
</evidence>
<dbReference type="Gene3D" id="2.170.130.10">
    <property type="entry name" value="TonB-dependent receptor, plug domain"/>
    <property type="match status" value="1"/>
</dbReference>
<name>A0A7Z8YQ64_9FLAO</name>
<keyword evidence="2" id="KW-0472">Membrane</keyword>
<dbReference type="InterPro" id="IPR037066">
    <property type="entry name" value="Plug_dom_sf"/>
</dbReference>
<feature type="domain" description="Outer membrane protein beta-barrel" evidence="4">
    <location>
        <begin position="293"/>
        <end position="698"/>
    </location>
</feature>
<comment type="caution">
    <text evidence="5">The sequence shown here is derived from an EMBL/GenBank/DDBJ whole genome shotgun (WGS) entry which is preliminary data.</text>
</comment>
<dbReference type="AlphaFoldDB" id="A0A7Z8YQ64"/>
<dbReference type="Pfam" id="PF14905">
    <property type="entry name" value="OMP_b-brl_3"/>
    <property type="match status" value="1"/>
</dbReference>
<dbReference type="Gene3D" id="2.40.170.20">
    <property type="entry name" value="TonB-dependent receptor, beta-barrel domain"/>
    <property type="match status" value="1"/>
</dbReference>
<protein>
    <submittedName>
        <fullName evidence="5">Outer membrane receptor for Fe3+-dicitrate</fullName>
    </submittedName>
</protein>
<dbReference type="GO" id="GO:0009279">
    <property type="term" value="C:cell outer membrane"/>
    <property type="evidence" value="ECO:0007669"/>
    <property type="project" value="UniProtKB-SubCell"/>
</dbReference>
<proteinExistence type="predicted"/>
<evidence type="ECO:0000313" key="6">
    <source>
        <dbReference type="Proteomes" id="UP000270205"/>
    </source>
</evidence>
<evidence type="ECO:0000313" key="5">
    <source>
        <dbReference type="EMBL" id="VDH05151.1"/>
    </source>
</evidence>
<dbReference type="SUPFAM" id="SSF56935">
    <property type="entry name" value="Porins"/>
    <property type="match status" value="1"/>
</dbReference>
<dbReference type="EMBL" id="UYIV01000001">
    <property type="protein sequence ID" value="VDH05151.1"/>
    <property type="molecule type" value="Genomic_DNA"/>
</dbReference>
<evidence type="ECO:0000256" key="1">
    <source>
        <dbReference type="ARBA" id="ARBA00004442"/>
    </source>
</evidence>
<evidence type="ECO:0000259" key="4">
    <source>
        <dbReference type="Pfam" id="PF14905"/>
    </source>
</evidence>
<dbReference type="InterPro" id="IPR036942">
    <property type="entry name" value="Beta-barrel_TonB_sf"/>
</dbReference>
<accession>A0A7Z8YQ64</accession>
<dbReference type="PANTHER" id="PTHR40980:SF4">
    <property type="entry name" value="TONB-DEPENDENT RECEPTOR-LIKE BETA-BARREL DOMAIN-CONTAINING PROTEIN"/>
    <property type="match status" value="1"/>
</dbReference>
<keyword evidence="3" id="KW-0998">Cell outer membrane</keyword>
<keyword evidence="5" id="KW-0675">Receptor</keyword>
<dbReference type="InterPro" id="IPR041700">
    <property type="entry name" value="OMP_b-brl_3"/>
</dbReference>
<dbReference type="RefSeq" id="WP_125151554.1">
    <property type="nucleotide sequence ID" value="NZ_UYIV01000001.1"/>
</dbReference>
<dbReference type="PANTHER" id="PTHR40980">
    <property type="entry name" value="PLUG DOMAIN-CONTAINING PROTEIN"/>
    <property type="match status" value="1"/>
</dbReference>